<keyword evidence="1" id="KW-0732">Signal</keyword>
<evidence type="ECO:0000313" key="2">
    <source>
        <dbReference type="EMBL" id="EEC15924.1"/>
    </source>
</evidence>
<dbReference type="Gene3D" id="2.40.128.20">
    <property type="match status" value="1"/>
</dbReference>
<evidence type="ECO:0000313" key="3">
    <source>
        <dbReference type="EnsemblMetazoa" id="ISCW013441-PA"/>
    </source>
</evidence>
<dbReference type="OrthoDB" id="6489845at2759"/>
<reference evidence="3" key="2">
    <citation type="submission" date="2020-05" db="UniProtKB">
        <authorList>
            <consortium name="EnsemblMetazoa"/>
        </authorList>
    </citation>
    <scope>IDENTIFICATION</scope>
    <source>
        <strain evidence="3">wikel</strain>
    </source>
</reference>
<protein>
    <submittedName>
        <fullName evidence="2 3">Uncharacterized protein</fullName>
    </submittedName>
</protein>
<dbReference type="SUPFAM" id="SSF50814">
    <property type="entry name" value="Lipocalins"/>
    <property type="match status" value="1"/>
</dbReference>
<keyword evidence="4" id="KW-1185">Reference proteome</keyword>
<dbReference type="EMBL" id="ABJB010993225">
    <property type="status" value="NOT_ANNOTATED_CDS"/>
    <property type="molecule type" value="Genomic_DNA"/>
</dbReference>
<dbReference type="VEuPathDB" id="VectorBase:ISCP_001074"/>
<evidence type="ECO:0000313" key="4">
    <source>
        <dbReference type="Proteomes" id="UP000001555"/>
    </source>
</evidence>
<name>B7QAQ2_IXOSC</name>
<dbReference type="VEuPathDB" id="VectorBase:ISCW013441"/>
<feature type="non-terminal residue" evidence="2">
    <location>
        <position position="138"/>
    </location>
</feature>
<reference evidence="2 4" key="1">
    <citation type="submission" date="2008-03" db="EMBL/GenBank/DDBJ databases">
        <title>Annotation of Ixodes scapularis.</title>
        <authorList>
            <consortium name="Ixodes scapularis Genome Project Consortium"/>
            <person name="Caler E."/>
            <person name="Hannick L.I."/>
            <person name="Bidwell S."/>
            <person name="Joardar V."/>
            <person name="Thiagarajan M."/>
            <person name="Amedeo P."/>
            <person name="Galinsky K.J."/>
            <person name="Schobel S."/>
            <person name="Inman J."/>
            <person name="Hostetler J."/>
            <person name="Miller J."/>
            <person name="Hammond M."/>
            <person name="Megy K."/>
            <person name="Lawson D."/>
            <person name="Kodira C."/>
            <person name="Sutton G."/>
            <person name="Meyer J."/>
            <person name="Hill C.A."/>
            <person name="Birren B."/>
            <person name="Nene V."/>
            <person name="Collins F."/>
            <person name="Alarcon-Chaidez F."/>
            <person name="Wikel S."/>
            <person name="Strausberg R."/>
        </authorList>
    </citation>
    <scope>NUCLEOTIDE SEQUENCE [LARGE SCALE GENOMIC DNA]</scope>
    <source>
        <strain evidence="4">Wikel</strain>
        <strain evidence="2">Wikel colony</strain>
    </source>
</reference>
<dbReference type="Proteomes" id="UP000001555">
    <property type="component" value="Unassembled WGS sequence"/>
</dbReference>
<dbReference type="InParanoid" id="B7QAQ2"/>
<dbReference type="EMBL" id="ABJB010173161">
    <property type="status" value="NOT_ANNOTATED_CDS"/>
    <property type="molecule type" value="Genomic_DNA"/>
</dbReference>
<feature type="chain" id="PRO_5010959852" evidence="1">
    <location>
        <begin position="24"/>
        <end position="138"/>
    </location>
</feature>
<accession>B7QAQ2</accession>
<dbReference type="EMBL" id="DS896465">
    <property type="protein sequence ID" value="EEC15924.1"/>
    <property type="molecule type" value="Genomic_DNA"/>
</dbReference>
<dbReference type="PaxDb" id="6945-B7QAQ2"/>
<dbReference type="VEuPathDB" id="VectorBase:ISCI013441"/>
<feature type="signal peptide" evidence="1">
    <location>
        <begin position="1"/>
        <end position="23"/>
    </location>
</feature>
<dbReference type="HOGENOM" id="CLU_1860212_0_0_1"/>
<evidence type="ECO:0000256" key="1">
    <source>
        <dbReference type="SAM" id="SignalP"/>
    </source>
</evidence>
<sequence length="138" mass="15434">MSLLLVIFAVLLTLGRVIHAAHAQNTAANYPELRPELGKYQDDSKCFPMKETWYVTYRSHEIDPGFGGKAKCVKDTISPFTFMRSCVHVAALCNGSISGRSRSNPFTSKMFLRYSVPKDMHILCQKGVLSFCTSNHKA</sequence>
<organism>
    <name type="scientific">Ixodes scapularis</name>
    <name type="common">Black-legged tick</name>
    <name type="synonym">Deer tick</name>
    <dbReference type="NCBI Taxonomy" id="6945"/>
    <lineage>
        <taxon>Eukaryota</taxon>
        <taxon>Metazoa</taxon>
        <taxon>Ecdysozoa</taxon>
        <taxon>Arthropoda</taxon>
        <taxon>Chelicerata</taxon>
        <taxon>Arachnida</taxon>
        <taxon>Acari</taxon>
        <taxon>Parasitiformes</taxon>
        <taxon>Ixodida</taxon>
        <taxon>Ixodoidea</taxon>
        <taxon>Ixodidae</taxon>
        <taxon>Ixodinae</taxon>
        <taxon>Ixodes</taxon>
    </lineage>
</organism>
<dbReference type="AlphaFoldDB" id="B7QAQ2"/>
<dbReference type="EnsemblMetazoa" id="ISCW013441-RA">
    <property type="protein sequence ID" value="ISCW013441-PA"/>
    <property type="gene ID" value="ISCW013441"/>
</dbReference>
<proteinExistence type="predicted"/>
<dbReference type="InterPro" id="IPR012674">
    <property type="entry name" value="Calycin"/>
</dbReference>
<gene>
    <name evidence="2" type="ORF">IscW_ISCW013441</name>
</gene>
<dbReference type="EMBL" id="ABJB010423480">
    <property type="status" value="NOT_ANNOTATED_CDS"/>
    <property type="molecule type" value="Genomic_DNA"/>
</dbReference>
<dbReference type="EMBL" id="ABJB010395723">
    <property type="status" value="NOT_ANNOTATED_CDS"/>
    <property type="molecule type" value="Genomic_DNA"/>
</dbReference>
<dbReference type="EMBL" id="ABJB010122273">
    <property type="status" value="NOT_ANNOTATED_CDS"/>
    <property type="molecule type" value="Genomic_DNA"/>
</dbReference>